<sequence>MNLIKYNKFFLFLGIICILYFIILKLLIWSMAFAEFWLVAGLILITMYYLQSKNINLFNYFPPLLRKLIYALLIIGFILFLILEGLIIYNGSLKEQNQSDYIIVLGAGLNGSKLSASLRLRLISAMEFHKSHSNIKIVVSGGQGAGEDISEALAMKNFLVSKGIPENLIIMEDKSTSTYENFSFSKSILEKEYIYNKPIQVTVITNNFHMFRAKLIGERIGFKVFRYSAPCNITSAVNFYLREAFASVKTIILNK</sequence>
<feature type="domain" description="DUF218" evidence="2">
    <location>
        <begin position="100"/>
        <end position="229"/>
    </location>
</feature>
<dbReference type="InterPro" id="IPR051599">
    <property type="entry name" value="Cell_Envelope_Assoc"/>
</dbReference>
<accession>A0ABS4K283</accession>
<dbReference type="InterPro" id="IPR014729">
    <property type="entry name" value="Rossmann-like_a/b/a_fold"/>
</dbReference>
<comment type="caution">
    <text evidence="3">The sequence shown here is derived from an EMBL/GenBank/DDBJ whole genome shotgun (WGS) entry which is preliminary data.</text>
</comment>
<dbReference type="InterPro" id="IPR003848">
    <property type="entry name" value="DUF218"/>
</dbReference>
<evidence type="ECO:0000313" key="4">
    <source>
        <dbReference type="Proteomes" id="UP001519308"/>
    </source>
</evidence>
<keyword evidence="4" id="KW-1185">Reference proteome</keyword>
<proteinExistence type="predicted"/>
<feature type="transmembrane region" description="Helical" evidence="1">
    <location>
        <begin position="70"/>
        <end position="89"/>
    </location>
</feature>
<name>A0ABS4K283_9CLOT</name>
<dbReference type="PANTHER" id="PTHR30336:SF4">
    <property type="entry name" value="ENVELOPE BIOGENESIS FACTOR ELYC"/>
    <property type="match status" value="1"/>
</dbReference>
<dbReference type="Pfam" id="PF02698">
    <property type="entry name" value="DUF218"/>
    <property type="match status" value="1"/>
</dbReference>
<feature type="transmembrane region" description="Helical" evidence="1">
    <location>
        <begin position="34"/>
        <end position="50"/>
    </location>
</feature>
<dbReference type="RefSeq" id="WP_021281431.1">
    <property type="nucleotide sequence ID" value="NZ_JAGGLL010000003.1"/>
</dbReference>
<organism evidence="3 4">
    <name type="scientific">Clostridium punense</name>
    <dbReference type="NCBI Taxonomy" id="1054297"/>
    <lineage>
        <taxon>Bacteria</taxon>
        <taxon>Bacillati</taxon>
        <taxon>Bacillota</taxon>
        <taxon>Clostridia</taxon>
        <taxon>Eubacteriales</taxon>
        <taxon>Clostridiaceae</taxon>
        <taxon>Clostridium</taxon>
    </lineage>
</organism>
<dbReference type="CDD" id="cd06259">
    <property type="entry name" value="YdcF-like"/>
    <property type="match status" value="1"/>
</dbReference>
<gene>
    <name evidence="3" type="ORF">J2Z44_000578</name>
</gene>
<evidence type="ECO:0000313" key="3">
    <source>
        <dbReference type="EMBL" id="MBP2020794.1"/>
    </source>
</evidence>
<keyword evidence="1" id="KW-0812">Transmembrane</keyword>
<dbReference type="Proteomes" id="UP001519308">
    <property type="component" value="Unassembled WGS sequence"/>
</dbReference>
<keyword evidence="1" id="KW-1133">Transmembrane helix</keyword>
<evidence type="ECO:0000259" key="2">
    <source>
        <dbReference type="Pfam" id="PF02698"/>
    </source>
</evidence>
<feature type="transmembrane region" description="Helical" evidence="1">
    <location>
        <begin position="9"/>
        <end position="28"/>
    </location>
</feature>
<dbReference type="PANTHER" id="PTHR30336">
    <property type="entry name" value="INNER MEMBRANE PROTEIN, PROBABLE PERMEASE"/>
    <property type="match status" value="1"/>
</dbReference>
<evidence type="ECO:0000256" key="1">
    <source>
        <dbReference type="SAM" id="Phobius"/>
    </source>
</evidence>
<reference evidence="3 4" key="1">
    <citation type="submission" date="2021-03" db="EMBL/GenBank/DDBJ databases">
        <title>Genomic Encyclopedia of Type Strains, Phase IV (KMG-IV): sequencing the most valuable type-strain genomes for metagenomic binning, comparative biology and taxonomic classification.</title>
        <authorList>
            <person name="Goeker M."/>
        </authorList>
    </citation>
    <scope>NUCLEOTIDE SEQUENCE [LARGE SCALE GENOMIC DNA]</scope>
    <source>
        <strain evidence="3 4">DSM 28650</strain>
    </source>
</reference>
<dbReference type="EMBL" id="JAGGLL010000003">
    <property type="protein sequence ID" value="MBP2020794.1"/>
    <property type="molecule type" value="Genomic_DNA"/>
</dbReference>
<dbReference type="Gene3D" id="3.40.50.620">
    <property type="entry name" value="HUPs"/>
    <property type="match status" value="1"/>
</dbReference>
<protein>
    <submittedName>
        <fullName evidence="3">Uncharacterized SAM-binding protein YcdF (DUF218 family)</fullName>
    </submittedName>
</protein>
<keyword evidence="1" id="KW-0472">Membrane</keyword>